<dbReference type="EMBL" id="CP000534">
    <property type="protein sequence ID" value="ABM40190.1"/>
    <property type="molecule type" value="Genomic_DNA"/>
</dbReference>
<accession>A1VX12</accession>
<geneLocation type="plasmid" evidence="1 2">
    <name>pPNAP05</name>
</geneLocation>
<sequence>MPNAGTGLENGFEIPTPISMVPLTDPVARRAGRLLSMVHELHKAGYQRLRICAGYSPDNAEWRCHLLTTNNMRGDGWTPVSTATAHEYSSINASRYFGWDDAQTDDARRLAAKFIDRFPETAQAAVGDDWTYAGWFILILGRAENGRLPAFYGGLDFEPPAPATPLPPGLEMSERINDGEAEQKIIAHEDLTLADLPPRNANYERLWPFCLSFDGYRGGLRSVEDCESIASLTERMGLKNATLERLRVTAFIRQRAIKWGDPLPPSENLLNAIREVVEEIRQRLDPALHRPNKLT</sequence>
<gene>
    <name evidence="1" type="ordered locus">Pnap_4781</name>
</gene>
<keyword evidence="1" id="KW-0614">Plasmid</keyword>
<evidence type="ECO:0000313" key="2">
    <source>
        <dbReference type="Proteomes" id="UP000000644"/>
    </source>
</evidence>
<dbReference type="AlphaFoldDB" id="A1VX12"/>
<dbReference type="HOGENOM" id="CLU_942874_0_0_4"/>
<dbReference type="Proteomes" id="UP000000644">
    <property type="component" value="Plasmid pPNAP05"/>
</dbReference>
<reference evidence="2" key="1">
    <citation type="journal article" date="2009" name="Environ. Microbiol.">
        <title>The genome of Polaromonas naphthalenivorans strain CJ2, isolated from coal tar-contaminated sediment, reveals physiological and metabolic versatility and evolution through extensive horizontal gene transfer.</title>
        <authorList>
            <person name="Yagi J.M."/>
            <person name="Sims D."/>
            <person name="Brettin T."/>
            <person name="Bruce D."/>
            <person name="Madsen E.L."/>
        </authorList>
    </citation>
    <scope>NUCLEOTIDE SEQUENCE [LARGE SCALE GENOMIC DNA]</scope>
    <source>
        <strain evidence="2">CJ2</strain>
        <plasmid evidence="2">Plasmid pPNAP05</plasmid>
    </source>
</reference>
<keyword evidence="2" id="KW-1185">Reference proteome</keyword>
<organism evidence="1 2">
    <name type="scientific">Polaromonas naphthalenivorans (strain CJ2)</name>
    <dbReference type="NCBI Taxonomy" id="365044"/>
    <lineage>
        <taxon>Bacteria</taxon>
        <taxon>Pseudomonadati</taxon>
        <taxon>Pseudomonadota</taxon>
        <taxon>Betaproteobacteria</taxon>
        <taxon>Burkholderiales</taxon>
        <taxon>Comamonadaceae</taxon>
        <taxon>Polaromonas</taxon>
    </lineage>
</organism>
<protein>
    <submittedName>
        <fullName evidence="1">Uncharacterized protein</fullName>
    </submittedName>
</protein>
<proteinExistence type="predicted"/>
<evidence type="ECO:0000313" key="1">
    <source>
        <dbReference type="EMBL" id="ABM40190.1"/>
    </source>
</evidence>
<name>A1VX12_POLNA</name>
<dbReference type="KEGG" id="pna:Pnap_4781"/>